<gene>
    <name evidence="3" type="ORF">LAL4801_05387</name>
</gene>
<reference evidence="4" key="1">
    <citation type="submission" date="2015-07" db="EMBL/GenBank/DDBJ databases">
        <authorList>
            <person name="Rodrigo-Torres Lidia"/>
            <person name="Arahal R.David."/>
        </authorList>
    </citation>
    <scope>NUCLEOTIDE SEQUENCE [LARGE SCALE GENOMIC DNA]</scope>
    <source>
        <strain evidence="4">CECT 4801</strain>
    </source>
</reference>
<evidence type="ECO:0000256" key="2">
    <source>
        <dbReference type="SAM" id="SignalP"/>
    </source>
</evidence>
<dbReference type="EMBL" id="CXST01000004">
    <property type="protein sequence ID" value="CTQ46927.1"/>
    <property type="molecule type" value="Genomic_DNA"/>
</dbReference>
<dbReference type="Proteomes" id="UP000048926">
    <property type="component" value="Unassembled WGS sequence"/>
</dbReference>
<evidence type="ECO:0000313" key="3">
    <source>
        <dbReference type="EMBL" id="CTQ46927.1"/>
    </source>
</evidence>
<feature type="chain" id="PRO_5005807687" evidence="2">
    <location>
        <begin position="32"/>
        <end position="119"/>
    </location>
</feature>
<feature type="signal peptide" evidence="2">
    <location>
        <begin position="1"/>
        <end position="31"/>
    </location>
</feature>
<name>A0A0M6YCD6_9HYPH</name>
<organism evidence="3 4">
    <name type="scientific">Roseibium aggregatum</name>
    <dbReference type="NCBI Taxonomy" id="187304"/>
    <lineage>
        <taxon>Bacteria</taxon>
        <taxon>Pseudomonadati</taxon>
        <taxon>Pseudomonadota</taxon>
        <taxon>Alphaproteobacteria</taxon>
        <taxon>Hyphomicrobiales</taxon>
        <taxon>Stappiaceae</taxon>
        <taxon>Roseibium</taxon>
    </lineage>
</organism>
<evidence type="ECO:0000313" key="4">
    <source>
        <dbReference type="Proteomes" id="UP000048926"/>
    </source>
</evidence>
<keyword evidence="2" id="KW-0732">Signal</keyword>
<protein>
    <submittedName>
        <fullName evidence="3">Uncharacterized protein</fullName>
    </submittedName>
</protein>
<evidence type="ECO:0000256" key="1">
    <source>
        <dbReference type="SAM" id="MobiDB-lite"/>
    </source>
</evidence>
<feature type="compositionally biased region" description="Basic and acidic residues" evidence="1">
    <location>
        <begin position="49"/>
        <end position="62"/>
    </location>
</feature>
<keyword evidence="4" id="KW-1185">Reference proteome</keyword>
<accession>A0A0M6YCD6</accession>
<dbReference type="AlphaFoldDB" id="A0A0M6YCD6"/>
<sequence length="119" mass="12797">MRLQSCFWTTFKMLLVAAFVAAGGSFSHSLAGTAHEHSHETAAASGGDIPHDHASNHSDHNVADHETVHCGAYLLALTDDEHLSIPDLIEDSVRDTVVSNVSRVWKIDPPPPRPAPLSV</sequence>
<feature type="region of interest" description="Disordered" evidence="1">
    <location>
        <begin position="37"/>
        <end position="62"/>
    </location>
</feature>
<proteinExistence type="predicted"/>